<dbReference type="SUPFAM" id="SSF46955">
    <property type="entry name" value="Putative DNA-binding domain"/>
    <property type="match status" value="1"/>
</dbReference>
<dbReference type="GO" id="GO:0003677">
    <property type="term" value="F:DNA binding"/>
    <property type="evidence" value="ECO:0007669"/>
    <property type="project" value="UniProtKB-KW"/>
</dbReference>
<evidence type="ECO:0000259" key="4">
    <source>
        <dbReference type="PROSITE" id="PS50937"/>
    </source>
</evidence>
<dbReference type="PANTHER" id="PTHR30204">
    <property type="entry name" value="REDOX-CYCLING DRUG-SENSING TRANSCRIPTIONAL ACTIVATOR SOXR"/>
    <property type="match status" value="1"/>
</dbReference>
<reference evidence="6" key="1">
    <citation type="submission" date="2018-05" db="EMBL/GenBank/DDBJ databases">
        <title>Complete genome sequence of Actinobacillus porcitonsillarum reference strain 9953L55 (CCUG 46996).</title>
        <authorList>
            <person name="Dona V."/>
            <person name="Perreten V."/>
        </authorList>
    </citation>
    <scope>NUCLEOTIDE SEQUENCE [LARGE SCALE GENOMIC DNA]</scope>
    <source>
        <strain evidence="6">9953L55</strain>
    </source>
</reference>
<organism evidence="5 6">
    <name type="scientific">Actinobacillus porcitonsillarum</name>
    <dbReference type="NCBI Taxonomy" id="189834"/>
    <lineage>
        <taxon>Bacteria</taxon>
        <taxon>Pseudomonadati</taxon>
        <taxon>Pseudomonadota</taxon>
        <taxon>Gammaproteobacteria</taxon>
        <taxon>Pasteurellales</taxon>
        <taxon>Pasteurellaceae</taxon>
        <taxon>Actinobacillus</taxon>
    </lineage>
</organism>
<dbReference type="SMART" id="SM00422">
    <property type="entry name" value="HTH_MERR"/>
    <property type="match status" value="1"/>
</dbReference>
<keyword evidence="3" id="KW-0804">Transcription</keyword>
<dbReference type="AlphaFoldDB" id="A0A2U8FJK9"/>
<dbReference type="InterPro" id="IPR015358">
    <property type="entry name" value="Tscrpt_reg_MerR_DNA-bd"/>
</dbReference>
<evidence type="ECO:0000313" key="5">
    <source>
        <dbReference type="EMBL" id="AWI50524.1"/>
    </source>
</evidence>
<gene>
    <name evidence="5" type="ORF">DDU33_03005</name>
</gene>
<evidence type="ECO:0000313" key="6">
    <source>
        <dbReference type="Proteomes" id="UP000244920"/>
    </source>
</evidence>
<dbReference type="Gene3D" id="1.10.1660.10">
    <property type="match status" value="1"/>
</dbReference>
<keyword evidence="2" id="KW-0238">DNA-binding</keyword>
<dbReference type="PRINTS" id="PR00040">
    <property type="entry name" value="HTHMERR"/>
</dbReference>
<feature type="domain" description="HTH merR-type" evidence="4">
    <location>
        <begin position="1"/>
        <end position="73"/>
    </location>
</feature>
<dbReference type="Proteomes" id="UP000244920">
    <property type="component" value="Chromosome"/>
</dbReference>
<dbReference type="PANTHER" id="PTHR30204:SF92">
    <property type="entry name" value="HTH-TYPE TRANSCRIPTIONAL REGULATOR ZNTR"/>
    <property type="match status" value="1"/>
</dbReference>
<dbReference type="InterPro" id="IPR047057">
    <property type="entry name" value="MerR_fam"/>
</dbReference>
<dbReference type="KEGG" id="apor:DDU33_03005"/>
<evidence type="ECO:0000256" key="2">
    <source>
        <dbReference type="ARBA" id="ARBA00023125"/>
    </source>
</evidence>
<dbReference type="InterPro" id="IPR009061">
    <property type="entry name" value="DNA-bd_dom_put_sf"/>
</dbReference>
<proteinExistence type="predicted"/>
<dbReference type="RefSeq" id="WP_108923070.1">
    <property type="nucleotide sequence ID" value="NZ_CP029206.1"/>
</dbReference>
<dbReference type="Pfam" id="PF09278">
    <property type="entry name" value="MerR-DNA-bind"/>
    <property type="match status" value="1"/>
</dbReference>
<dbReference type="GO" id="GO:0003700">
    <property type="term" value="F:DNA-binding transcription factor activity"/>
    <property type="evidence" value="ECO:0007669"/>
    <property type="project" value="InterPro"/>
</dbReference>
<evidence type="ECO:0000256" key="3">
    <source>
        <dbReference type="ARBA" id="ARBA00023163"/>
    </source>
</evidence>
<dbReference type="PROSITE" id="PS00552">
    <property type="entry name" value="HTH_MERR_1"/>
    <property type="match status" value="1"/>
</dbReference>
<name>A0A2U8FJK9_9PAST</name>
<keyword evidence="1" id="KW-0805">Transcription regulation</keyword>
<keyword evidence="6" id="KW-1185">Reference proteome</keyword>
<protein>
    <submittedName>
        <fullName evidence="5">MerR family transcriptional regulator</fullName>
    </submittedName>
</protein>
<sequence length="133" mass="15339">MGRFFKISELSKASGVNLETIRYYEKLGLIDAATRQANGYRLFSEKQLNQLSFIKSCRMIGFSLEEIKQLLELQANPHNRCEVADKLTRQHLIQIEQQIAQLNQIKAMLEPFIECQAEDVEHCQIIKGIKALE</sequence>
<dbReference type="PROSITE" id="PS50937">
    <property type="entry name" value="HTH_MERR_2"/>
    <property type="match status" value="1"/>
</dbReference>
<dbReference type="Pfam" id="PF00376">
    <property type="entry name" value="MerR"/>
    <property type="match status" value="1"/>
</dbReference>
<evidence type="ECO:0000256" key="1">
    <source>
        <dbReference type="ARBA" id="ARBA00023015"/>
    </source>
</evidence>
<dbReference type="InterPro" id="IPR000551">
    <property type="entry name" value="MerR-type_HTH_dom"/>
</dbReference>
<dbReference type="EMBL" id="CP029206">
    <property type="protein sequence ID" value="AWI50524.1"/>
    <property type="molecule type" value="Genomic_DNA"/>
</dbReference>
<accession>A0A2U8FJK9</accession>